<name>A0A553WJS4_9SPHN</name>
<dbReference type="EMBL" id="VKKU01000001">
    <property type="protein sequence ID" value="TSB04975.1"/>
    <property type="molecule type" value="Genomic_DNA"/>
</dbReference>
<gene>
    <name evidence="2" type="ORF">FOM92_06180</name>
</gene>
<reference evidence="2 3" key="1">
    <citation type="submission" date="2019-07" db="EMBL/GenBank/DDBJ databases">
        <authorList>
            <person name="Park M."/>
        </authorList>
    </citation>
    <scope>NUCLEOTIDE SEQUENCE [LARGE SCALE GENOMIC DNA]</scope>
    <source>
        <strain evidence="2 3">KCTC32445</strain>
    </source>
</reference>
<dbReference type="OrthoDB" id="4206464at2"/>
<proteinExistence type="predicted"/>
<comment type="caution">
    <text evidence="2">The sequence shown here is derived from an EMBL/GenBank/DDBJ whole genome shotgun (WGS) entry which is preliminary data.</text>
</comment>
<evidence type="ECO:0000313" key="3">
    <source>
        <dbReference type="Proteomes" id="UP000320160"/>
    </source>
</evidence>
<dbReference type="Pfam" id="PF22400">
    <property type="entry name" value="DUF6980"/>
    <property type="match status" value="1"/>
</dbReference>
<dbReference type="Proteomes" id="UP000320160">
    <property type="component" value="Unassembled WGS sequence"/>
</dbReference>
<organism evidence="2 3">
    <name type="scientific">Sphingorhabdus contaminans</name>
    <dbReference type="NCBI Taxonomy" id="1343899"/>
    <lineage>
        <taxon>Bacteria</taxon>
        <taxon>Pseudomonadati</taxon>
        <taxon>Pseudomonadota</taxon>
        <taxon>Alphaproteobacteria</taxon>
        <taxon>Sphingomonadales</taxon>
        <taxon>Sphingomonadaceae</taxon>
        <taxon>Sphingorhabdus</taxon>
    </lineage>
</organism>
<protein>
    <recommendedName>
        <fullName evidence="1">DUF6980 domain-containing protein</fullName>
    </recommendedName>
</protein>
<feature type="domain" description="DUF6980" evidence="1">
    <location>
        <begin position="3"/>
        <end position="64"/>
    </location>
</feature>
<sequence>MTKHCCEMMHSNVENICDMHPDRFDCPDCLIDYSEDSYGLIIHDGGHSVITISYCPWCATKLPNGLD</sequence>
<keyword evidence="3" id="KW-1185">Reference proteome</keyword>
<accession>A0A553WJS4</accession>
<dbReference type="InterPro" id="IPR053918">
    <property type="entry name" value="DUF6980"/>
</dbReference>
<dbReference type="AlphaFoldDB" id="A0A553WJS4"/>
<evidence type="ECO:0000259" key="1">
    <source>
        <dbReference type="Pfam" id="PF22400"/>
    </source>
</evidence>
<evidence type="ECO:0000313" key="2">
    <source>
        <dbReference type="EMBL" id="TSB04975.1"/>
    </source>
</evidence>
<dbReference type="RefSeq" id="WP_143775890.1">
    <property type="nucleotide sequence ID" value="NZ_VKKU01000001.1"/>
</dbReference>